<proteinExistence type="predicted"/>
<evidence type="ECO:0000259" key="1">
    <source>
        <dbReference type="PROSITE" id="PS50181"/>
    </source>
</evidence>
<reference evidence="2 3" key="1">
    <citation type="journal article" date="2024" name="IMA Fungus">
        <title>IMA Genome - F19 : A genome assembly and annotation guide to empower mycologists, including annotated draft genome sequences of Ceratocystis pirilliformis, Diaporthe australafricana, Fusarium ophioides, Paecilomyces lecythidis, and Sporothrix stenoceras.</title>
        <authorList>
            <person name="Aylward J."/>
            <person name="Wilson A.M."/>
            <person name="Visagie C.M."/>
            <person name="Spraker J."/>
            <person name="Barnes I."/>
            <person name="Buitendag C."/>
            <person name="Ceriani C."/>
            <person name="Del Mar Angel L."/>
            <person name="du Plessis D."/>
            <person name="Fuchs T."/>
            <person name="Gasser K."/>
            <person name="Kramer D."/>
            <person name="Li W."/>
            <person name="Munsamy K."/>
            <person name="Piso A."/>
            <person name="Price J.L."/>
            <person name="Sonnekus B."/>
            <person name="Thomas C."/>
            <person name="van der Nest A."/>
            <person name="van Dijk A."/>
            <person name="van Heerden A."/>
            <person name="van Vuuren N."/>
            <person name="Yilmaz N."/>
            <person name="Duong T.A."/>
            <person name="van der Merwe N.A."/>
            <person name="Wingfield M.J."/>
            <person name="Wingfield B.D."/>
        </authorList>
    </citation>
    <scope>NUCLEOTIDE SEQUENCE [LARGE SCALE GENOMIC DNA]</scope>
    <source>
        <strain evidence="2 3">CMW 18167</strain>
    </source>
</reference>
<evidence type="ECO:0000313" key="2">
    <source>
        <dbReference type="EMBL" id="KAL1885922.1"/>
    </source>
</evidence>
<dbReference type="Proteomes" id="UP001583193">
    <property type="component" value="Unassembled WGS sequence"/>
</dbReference>
<sequence length="307" mass="34362">MAVHSALSASPSNLYSLPNEVLVSILTPFPTRSLLPLTAVSHRFHALILRILHYRLLVAASLKDYKLMLECFHPSSKLTEPHVFCKYLGTDGLSDKHEGVGSLYEDCETAEKLARLGSLYSRFRPEPPMEDNAGRTFLVPPTGRVLELAGAIESLSADNTAEESPAQPPQLIKRAVNLEEFEDFSQLCTVVNLVKVVPNSSMLLSAVTIEDGIVRVWRDWLKDQSKAVFKSAEDVHREGHIGDKLGIPPNDPSDSRILWVDTNENVGLKLRVREKRWNRFLPVLIHKDEELAVSYELEIEGEYAIAL</sequence>
<organism evidence="2 3">
    <name type="scientific">Paecilomyces lecythidis</name>
    <dbReference type="NCBI Taxonomy" id="3004212"/>
    <lineage>
        <taxon>Eukaryota</taxon>
        <taxon>Fungi</taxon>
        <taxon>Dikarya</taxon>
        <taxon>Ascomycota</taxon>
        <taxon>Pezizomycotina</taxon>
        <taxon>Eurotiomycetes</taxon>
        <taxon>Eurotiomycetidae</taxon>
        <taxon>Eurotiales</taxon>
        <taxon>Thermoascaceae</taxon>
        <taxon>Paecilomyces</taxon>
    </lineage>
</organism>
<dbReference type="CDD" id="cd09917">
    <property type="entry name" value="F-box_SF"/>
    <property type="match status" value="1"/>
</dbReference>
<dbReference type="PROSITE" id="PS50181">
    <property type="entry name" value="FBOX"/>
    <property type="match status" value="1"/>
</dbReference>
<comment type="caution">
    <text evidence="2">The sequence shown here is derived from an EMBL/GenBank/DDBJ whole genome shotgun (WGS) entry which is preliminary data.</text>
</comment>
<dbReference type="EMBL" id="JAVDPF010000002">
    <property type="protein sequence ID" value="KAL1885922.1"/>
    <property type="molecule type" value="Genomic_DNA"/>
</dbReference>
<dbReference type="Pfam" id="PF12937">
    <property type="entry name" value="F-box-like"/>
    <property type="match status" value="1"/>
</dbReference>
<dbReference type="SUPFAM" id="SSF81383">
    <property type="entry name" value="F-box domain"/>
    <property type="match status" value="1"/>
</dbReference>
<dbReference type="InterPro" id="IPR001810">
    <property type="entry name" value="F-box_dom"/>
</dbReference>
<gene>
    <name evidence="2" type="ORF">Plec18167_001423</name>
</gene>
<feature type="domain" description="F-box" evidence="1">
    <location>
        <begin position="11"/>
        <end position="57"/>
    </location>
</feature>
<accession>A0ABR3YDN4</accession>
<name>A0ABR3YDN4_9EURO</name>
<keyword evidence="3" id="KW-1185">Reference proteome</keyword>
<protein>
    <recommendedName>
        <fullName evidence="1">F-box domain-containing protein</fullName>
    </recommendedName>
</protein>
<dbReference type="InterPro" id="IPR036047">
    <property type="entry name" value="F-box-like_dom_sf"/>
</dbReference>
<evidence type="ECO:0000313" key="3">
    <source>
        <dbReference type="Proteomes" id="UP001583193"/>
    </source>
</evidence>